<keyword evidence="1" id="KW-1133">Transmembrane helix</keyword>
<feature type="transmembrane region" description="Helical" evidence="1">
    <location>
        <begin position="137"/>
        <end position="156"/>
    </location>
</feature>
<proteinExistence type="predicted"/>
<dbReference type="Proteomes" id="UP001295423">
    <property type="component" value="Unassembled WGS sequence"/>
</dbReference>
<evidence type="ECO:0000313" key="2">
    <source>
        <dbReference type="EMBL" id="CAJ1959120.1"/>
    </source>
</evidence>
<accession>A0AAD2JKE2</accession>
<comment type="caution">
    <text evidence="2">The sequence shown here is derived from an EMBL/GenBank/DDBJ whole genome shotgun (WGS) entry which is preliminary data.</text>
</comment>
<sequence length="176" mass="19820">MSYSYNPQYAYSPYSPQPSSFGSSASYFSPKQRLNTLFTVHAGFSIVIGILGYLFPRMAGVFFLTENNREYAVARAILRPYCSLILAQGLMIWRARKIHDGEIKRAFVQAYFVCFLLSTISLMLEHIQNSGVLSGKFFGTLKILAMIALTVGYGWFTFFQPPSVFSGLGTTRSHFQ</sequence>
<evidence type="ECO:0000256" key="1">
    <source>
        <dbReference type="SAM" id="Phobius"/>
    </source>
</evidence>
<keyword evidence="1" id="KW-0472">Membrane</keyword>
<gene>
    <name evidence="2" type="ORF">CYCCA115_LOCUS17544</name>
</gene>
<name>A0AAD2JKE2_9STRA</name>
<feature type="transmembrane region" description="Helical" evidence="1">
    <location>
        <begin position="36"/>
        <end position="55"/>
    </location>
</feature>
<keyword evidence="1" id="KW-0812">Transmembrane</keyword>
<evidence type="ECO:0000313" key="3">
    <source>
        <dbReference type="Proteomes" id="UP001295423"/>
    </source>
</evidence>
<reference evidence="2" key="1">
    <citation type="submission" date="2023-08" db="EMBL/GenBank/DDBJ databases">
        <authorList>
            <person name="Audoor S."/>
            <person name="Bilcke G."/>
        </authorList>
    </citation>
    <scope>NUCLEOTIDE SEQUENCE</scope>
</reference>
<organism evidence="2 3">
    <name type="scientific">Cylindrotheca closterium</name>
    <dbReference type="NCBI Taxonomy" id="2856"/>
    <lineage>
        <taxon>Eukaryota</taxon>
        <taxon>Sar</taxon>
        <taxon>Stramenopiles</taxon>
        <taxon>Ochrophyta</taxon>
        <taxon>Bacillariophyta</taxon>
        <taxon>Bacillariophyceae</taxon>
        <taxon>Bacillariophycidae</taxon>
        <taxon>Bacillariales</taxon>
        <taxon>Bacillariaceae</taxon>
        <taxon>Cylindrotheca</taxon>
    </lineage>
</organism>
<feature type="transmembrane region" description="Helical" evidence="1">
    <location>
        <begin position="76"/>
        <end position="94"/>
    </location>
</feature>
<dbReference type="AlphaFoldDB" id="A0AAD2JKE2"/>
<protein>
    <submittedName>
        <fullName evidence="2">Uncharacterized protein</fullName>
    </submittedName>
</protein>
<feature type="transmembrane region" description="Helical" evidence="1">
    <location>
        <begin position="106"/>
        <end position="125"/>
    </location>
</feature>
<keyword evidence="3" id="KW-1185">Reference proteome</keyword>
<dbReference type="EMBL" id="CAKOGP040001980">
    <property type="protein sequence ID" value="CAJ1959120.1"/>
    <property type="molecule type" value="Genomic_DNA"/>
</dbReference>